<dbReference type="InterPro" id="IPR011990">
    <property type="entry name" value="TPR-like_helical_dom_sf"/>
</dbReference>
<evidence type="ECO:0000256" key="4">
    <source>
        <dbReference type="ARBA" id="ARBA00022728"/>
    </source>
</evidence>
<keyword evidence="7" id="KW-0539">Nucleus</keyword>
<evidence type="ECO:0000256" key="5">
    <source>
        <dbReference type="ARBA" id="ARBA00022737"/>
    </source>
</evidence>
<comment type="subcellular location">
    <subcellularLocation>
        <location evidence="1">Nucleus</location>
    </subcellularLocation>
</comment>
<evidence type="ECO:0000259" key="9">
    <source>
        <dbReference type="Pfam" id="PF23233"/>
    </source>
</evidence>
<dbReference type="InterPro" id="IPR055433">
    <property type="entry name" value="HAT_Syf1-like_N"/>
</dbReference>
<evidence type="ECO:0000256" key="6">
    <source>
        <dbReference type="ARBA" id="ARBA00023187"/>
    </source>
</evidence>
<reference evidence="11" key="1">
    <citation type="submission" date="2022-11" db="UniProtKB">
        <authorList>
            <consortium name="WormBaseParasite"/>
        </authorList>
    </citation>
    <scope>IDENTIFICATION</scope>
</reference>
<evidence type="ECO:0000256" key="1">
    <source>
        <dbReference type="ARBA" id="ARBA00004123"/>
    </source>
</evidence>
<dbReference type="Pfam" id="PF23233">
    <property type="entry name" value="HAT_Syf1_CNRKL1_N"/>
    <property type="match status" value="1"/>
</dbReference>
<keyword evidence="5" id="KW-0677">Repeat</keyword>
<dbReference type="Gene3D" id="1.25.40.10">
    <property type="entry name" value="Tetratricopeptide repeat domain"/>
    <property type="match status" value="2"/>
</dbReference>
<evidence type="ECO:0000256" key="3">
    <source>
        <dbReference type="ARBA" id="ARBA00022664"/>
    </source>
</evidence>
<keyword evidence="10" id="KW-1185">Reference proteome</keyword>
<proteinExistence type="inferred from homology"/>
<dbReference type="Pfam" id="PF02184">
    <property type="entry name" value="HAT"/>
    <property type="match status" value="1"/>
</dbReference>
<dbReference type="PANTHER" id="PTHR11246:SF3">
    <property type="entry name" value="CROOKED NECK-LIKE PROTEIN 1"/>
    <property type="match status" value="1"/>
</dbReference>
<dbReference type="GO" id="GO:0071014">
    <property type="term" value="C:post-mRNA release spliceosomal complex"/>
    <property type="evidence" value="ECO:0007669"/>
    <property type="project" value="TreeGrafter"/>
</dbReference>
<keyword evidence="6" id="KW-0508">mRNA splicing</keyword>
<dbReference type="GO" id="GO:0000245">
    <property type="term" value="P:spliceosomal complex assembly"/>
    <property type="evidence" value="ECO:0007669"/>
    <property type="project" value="TreeGrafter"/>
</dbReference>
<dbReference type="WBParaSite" id="jg14457">
    <property type="protein sequence ID" value="jg14457"/>
    <property type="gene ID" value="jg14457"/>
</dbReference>
<dbReference type="GO" id="GO:0071007">
    <property type="term" value="C:U2-type catalytic step 2 spliceosome"/>
    <property type="evidence" value="ECO:0007669"/>
    <property type="project" value="TreeGrafter"/>
</dbReference>
<accession>A0A915CZX8</accession>
<dbReference type="SMART" id="SM00386">
    <property type="entry name" value="HAT"/>
    <property type="match status" value="6"/>
</dbReference>
<feature type="region of interest" description="Disordered" evidence="8">
    <location>
        <begin position="43"/>
        <end position="68"/>
    </location>
</feature>
<sequence length="479" mass="56626">MMDQDTSKNKNIRLPKKAEKVKNKAAAGLQITAEQLLREAKERDLEAAPAPPRVRVTDPEEAAELNRKKRKEFEDNIRKNHLWMWTIATSLLASICRNGNEMQADQSCSEHLGQSHHHPAACHTVLAEVLIHGRASRKYSGCKTGFRAVDGMGTDEQAWQTYINFELRYKEVDRARSIYQRFLHVHGHEYRNWVRYAKFEERHGYVGNSRAVYEQALEYFGEENLNENVLIAFAQFEERQKESAEILKCLTLHEKKFGERVRIDNVVVSKRRHQYEQQVSENPFNYDAWFDYIRLLMNEEEMERTEVEDCFERAIANVPPYMEKRFWRRYIWLWIYYAVYEEVDVEDVDKCREVYRACLDIIPHKKFTFARIWVMFAQFEVRQLDVSAARKIMNCRCVNRSFSNALREVLGVLCDNSMTWIKFSELENERAAKFDMPEILWKAYIDFESITENMTGSEYCMKACFRGLLTLRCGLVGRI</sequence>
<evidence type="ECO:0000313" key="10">
    <source>
        <dbReference type="Proteomes" id="UP000887574"/>
    </source>
</evidence>
<dbReference type="InterPro" id="IPR045075">
    <property type="entry name" value="Syf1-like"/>
</dbReference>
<dbReference type="SUPFAM" id="SSF48452">
    <property type="entry name" value="TPR-like"/>
    <property type="match status" value="2"/>
</dbReference>
<organism evidence="10 11">
    <name type="scientific">Ditylenchus dipsaci</name>
    <dbReference type="NCBI Taxonomy" id="166011"/>
    <lineage>
        <taxon>Eukaryota</taxon>
        <taxon>Metazoa</taxon>
        <taxon>Ecdysozoa</taxon>
        <taxon>Nematoda</taxon>
        <taxon>Chromadorea</taxon>
        <taxon>Rhabditida</taxon>
        <taxon>Tylenchina</taxon>
        <taxon>Tylenchomorpha</taxon>
        <taxon>Sphaerularioidea</taxon>
        <taxon>Anguinidae</taxon>
        <taxon>Anguininae</taxon>
        <taxon>Ditylenchus</taxon>
    </lineage>
</organism>
<comment type="similarity">
    <text evidence="2">Belongs to the crooked-neck family.</text>
</comment>
<dbReference type="AlphaFoldDB" id="A0A915CZX8"/>
<evidence type="ECO:0000256" key="8">
    <source>
        <dbReference type="SAM" id="MobiDB-lite"/>
    </source>
</evidence>
<evidence type="ECO:0000256" key="7">
    <source>
        <dbReference type="ARBA" id="ARBA00023242"/>
    </source>
</evidence>
<dbReference type="Proteomes" id="UP000887574">
    <property type="component" value="Unplaced"/>
</dbReference>
<dbReference type="PANTHER" id="PTHR11246">
    <property type="entry name" value="PRE-MRNA SPLICING FACTOR"/>
    <property type="match status" value="1"/>
</dbReference>
<protein>
    <submittedName>
        <fullName evidence="11">Suppressor of forked domain-containing protein</fullName>
    </submittedName>
</protein>
<dbReference type="InterPro" id="IPR003107">
    <property type="entry name" value="HAT"/>
</dbReference>
<name>A0A915CZX8_9BILA</name>
<keyword evidence="3" id="KW-0507">mRNA processing</keyword>
<feature type="domain" description="Pre-mRNA-splicing factor Syf1-like N-terminal HAT-repeats" evidence="9">
    <location>
        <begin position="273"/>
        <end position="394"/>
    </location>
</feature>
<keyword evidence="4" id="KW-0747">Spliceosome</keyword>
<dbReference type="GO" id="GO:0071011">
    <property type="term" value="C:precatalytic spliceosome"/>
    <property type="evidence" value="ECO:0007669"/>
    <property type="project" value="TreeGrafter"/>
</dbReference>
<dbReference type="GO" id="GO:0000974">
    <property type="term" value="C:Prp19 complex"/>
    <property type="evidence" value="ECO:0007669"/>
    <property type="project" value="TreeGrafter"/>
</dbReference>
<evidence type="ECO:0000256" key="2">
    <source>
        <dbReference type="ARBA" id="ARBA00008644"/>
    </source>
</evidence>
<evidence type="ECO:0000313" key="11">
    <source>
        <dbReference type="WBParaSite" id="jg14457"/>
    </source>
</evidence>